<dbReference type="Gene3D" id="1.10.10.10">
    <property type="entry name" value="Winged helix-like DNA-binding domain superfamily/Winged helix DNA-binding domain"/>
    <property type="match status" value="1"/>
</dbReference>
<dbReference type="InterPro" id="IPR014284">
    <property type="entry name" value="RNA_pol_sigma-70_dom"/>
</dbReference>
<dbReference type="InterPro" id="IPR007630">
    <property type="entry name" value="RNA_pol_sigma70_r4"/>
</dbReference>
<sequence>MLSDREKTARCALFDGYCHTILRNAIRNYNKHRAYRENLEILTDDPESLLDTEQFAEDDHPSGHLYIRYGGNQYQLDYEPLYQAMQTLQERELGVLILDFWLEWKDAQIAQSLGVTDRTVRNIRNRALEKIRKWFSQTRGVP</sequence>
<reference evidence="2" key="1">
    <citation type="submission" date="2019-08" db="EMBL/GenBank/DDBJ databases">
        <authorList>
            <person name="Kucharzyk K."/>
            <person name="Murdoch R.W."/>
            <person name="Higgins S."/>
            <person name="Loffler F."/>
        </authorList>
    </citation>
    <scope>NUCLEOTIDE SEQUENCE</scope>
</reference>
<dbReference type="NCBIfam" id="TIGR02937">
    <property type="entry name" value="sigma70-ECF"/>
    <property type="match status" value="1"/>
</dbReference>
<name>A0A645DIT7_9ZZZZ</name>
<dbReference type="Pfam" id="PF04545">
    <property type="entry name" value="Sigma70_r4"/>
    <property type="match status" value="1"/>
</dbReference>
<dbReference type="SUPFAM" id="SSF88659">
    <property type="entry name" value="Sigma3 and sigma4 domains of RNA polymerase sigma factors"/>
    <property type="match status" value="1"/>
</dbReference>
<dbReference type="InterPro" id="IPR036388">
    <property type="entry name" value="WH-like_DNA-bd_sf"/>
</dbReference>
<dbReference type="GO" id="GO:0006352">
    <property type="term" value="P:DNA-templated transcription initiation"/>
    <property type="evidence" value="ECO:0007669"/>
    <property type="project" value="InterPro"/>
</dbReference>
<dbReference type="AlphaFoldDB" id="A0A645DIT7"/>
<feature type="domain" description="RNA polymerase sigma-70 region 4" evidence="1">
    <location>
        <begin position="84"/>
        <end position="133"/>
    </location>
</feature>
<dbReference type="EMBL" id="VSSQ01036676">
    <property type="protein sequence ID" value="MPM89209.1"/>
    <property type="molecule type" value="Genomic_DNA"/>
</dbReference>
<accession>A0A645DIT7</accession>
<dbReference type="GO" id="GO:0003700">
    <property type="term" value="F:DNA-binding transcription factor activity"/>
    <property type="evidence" value="ECO:0007669"/>
    <property type="project" value="InterPro"/>
</dbReference>
<dbReference type="InterPro" id="IPR013324">
    <property type="entry name" value="RNA_pol_sigma_r3/r4-like"/>
</dbReference>
<proteinExistence type="predicted"/>
<protein>
    <recommendedName>
        <fullName evidence="1">RNA polymerase sigma-70 region 4 domain-containing protein</fullName>
    </recommendedName>
</protein>
<evidence type="ECO:0000259" key="1">
    <source>
        <dbReference type="Pfam" id="PF04545"/>
    </source>
</evidence>
<comment type="caution">
    <text evidence="2">The sequence shown here is derived from an EMBL/GenBank/DDBJ whole genome shotgun (WGS) entry which is preliminary data.</text>
</comment>
<organism evidence="2">
    <name type="scientific">bioreactor metagenome</name>
    <dbReference type="NCBI Taxonomy" id="1076179"/>
    <lineage>
        <taxon>unclassified sequences</taxon>
        <taxon>metagenomes</taxon>
        <taxon>ecological metagenomes</taxon>
    </lineage>
</organism>
<evidence type="ECO:0000313" key="2">
    <source>
        <dbReference type="EMBL" id="MPM89209.1"/>
    </source>
</evidence>
<gene>
    <name evidence="2" type="ORF">SDC9_136317</name>
</gene>